<dbReference type="Proteomes" id="UP000325577">
    <property type="component" value="Linkage Group LG2"/>
</dbReference>
<feature type="compositionally biased region" description="Basic residues" evidence="1">
    <location>
        <begin position="1"/>
        <end position="26"/>
    </location>
</feature>
<keyword evidence="3" id="KW-1185">Reference proteome</keyword>
<proteinExistence type="predicted"/>
<reference evidence="2 3" key="1">
    <citation type="submission" date="2019-09" db="EMBL/GenBank/DDBJ databases">
        <title>A chromosome-level genome assembly of the Chinese tupelo Nyssa sinensis.</title>
        <authorList>
            <person name="Yang X."/>
            <person name="Kang M."/>
            <person name="Yang Y."/>
            <person name="Xiong H."/>
            <person name="Wang M."/>
            <person name="Zhang Z."/>
            <person name="Wang Z."/>
            <person name="Wu H."/>
            <person name="Ma T."/>
            <person name="Liu J."/>
            <person name="Xi Z."/>
        </authorList>
    </citation>
    <scope>NUCLEOTIDE SEQUENCE [LARGE SCALE GENOMIC DNA]</scope>
    <source>
        <strain evidence="2">J267</strain>
        <tissue evidence="2">Leaf</tissue>
    </source>
</reference>
<dbReference type="AlphaFoldDB" id="A0A5J5ALW3"/>
<accession>A0A5J5ALW3</accession>
<organism evidence="2 3">
    <name type="scientific">Nyssa sinensis</name>
    <dbReference type="NCBI Taxonomy" id="561372"/>
    <lineage>
        <taxon>Eukaryota</taxon>
        <taxon>Viridiplantae</taxon>
        <taxon>Streptophyta</taxon>
        <taxon>Embryophyta</taxon>
        <taxon>Tracheophyta</taxon>
        <taxon>Spermatophyta</taxon>
        <taxon>Magnoliopsida</taxon>
        <taxon>eudicotyledons</taxon>
        <taxon>Gunneridae</taxon>
        <taxon>Pentapetalae</taxon>
        <taxon>asterids</taxon>
        <taxon>Cornales</taxon>
        <taxon>Nyssaceae</taxon>
        <taxon>Nyssa</taxon>
    </lineage>
</organism>
<feature type="region of interest" description="Disordered" evidence="1">
    <location>
        <begin position="1"/>
        <end position="33"/>
    </location>
</feature>
<name>A0A5J5ALW3_9ASTE</name>
<sequence>MRPCHYGHKQSYRKHQTQTEKHKKKSHGLDDTRGSIGVIGGGRVGIEGGTNGVIVGIVVGVEVAIDGVAALLEARLASNLNCYPSQCESSYCDHCSR</sequence>
<evidence type="ECO:0000313" key="3">
    <source>
        <dbReference type="Proteomes" id="UP000325577"/>
    </source>
</evidence>
<gene>
    <name evidence="2" type="ORF">F0562_005963</name>
</gene>
<dbReference type="EMBL" id="CM018043">
    <property type="protein sequence ID" value="KAA8531254.1"/>
    <property type="molecule type" value="Genomic_DNA"/>
</dbReference>
<protein>
    <submittedName>
        <fullName evidence="2">Uncharacterized protein</fullName>
    </submittedName>
</protein>
<evidence type="ECO:0000313" key="2">
    <source>
        <dbReference type="EMBL" id="KAA8531254.1"/>
    </source>
</evidence>
<evidence type="ECO:0000256" key="1">
    <source>
        <dbReference type="SAM" id="MobiDB-lite"/>
    </source>
</evidence>